<gene>
    <name evidence="12" type="ORF">OTU49_016923</name>
</gene>
<feature type="domain" description="C2H2-type" evidence="11">
    <location>
        <begin position="940"/>
        <end position="967"/>
    </location>
</feature>
<keyword evidence="7" id="KW-0539">Nucleus</keyword>
<evidence type="ECO:0000256" key="2">
    <source>
        <dbReference type="ARBA" id="ARBA00022737"/>
    </source>
</evidence>
<dbReference type="PANTHER" id="PTHR23235">
    <property type="entry name" value="KRUEPPEL-LIKE TRANSCRIPTION FACTOR"/>
    <property type="match status" value="1"/>
</dbReference>
<evidence type="ECO:0000256" key="6">
    <source>
        <dbReference type="ARBA" id="ARBA00023163"/>
    </source>
</evidence>
<dbReference type="FunFam" id="3.30.160.60:FF:002343">
    <property type="entry name" value="Zinc finger protein 33A"/>
    <property type="match status" value="1"/>
</dbReference>
<keyword evidence="3 8" id="KW-0863">Zinc-finger</keyword>
<organism evidence="12 13">
    <name type="scientific">Cherax quadricarinatus</name>
    <name type="common">Australian red claw crayfish</name>
    <dbReference type="NCBI Taxonomy" id="27406"/>
    <lineage>
        <taxon>Eukaryota</taxon>
        <taxon>Metazoa</taxon>
        <taxon>Ecdysozoa</taxon>
        <taxon>Arthropoda</taxon>
        <taxon>Crustacea</taxon>
        <taxon>Multicrustacea</taxon>
        <taxon>Malacostraca</taxon>
        <taxon>Eumalacostraca</taxon>
        <taxon>Eucarida</taxon>
        <taxon>Decapoda</taxon>
        <taxon>Pleocyemata</taxon>
        <taxon>Astacidea</taxon>
        <taxon>Parastacoidea</taxon>
        <taxon>Parastacidae</taxon>
        <taxon>Cherax</taxon>
    </lineage>
</organism>
<evidence type="ECO:0000256" key="4">
    <source>
        <dbReference type="ARBA" id="ARBA00022833"/>
    </source>
</evidence>
<keyword evidence="2" id="KW-0677">Repeat</keyword>
<dbReference type="Pfam" id="PF00096">
    <property type="entry name" value="zf-C2H2"/>
    <property type="match status" value="3"/>
</dbReference>
<evidence type="ECO:0000313" key="13">
    <source>
        <dbReference type="Proteomes" id="UP001445076"/>
    </source>
</evidence>
<feature type="region of interest" description="Disordered" evidence="9">
    <location>
        <begin position="221"/>
        <end position="272"/>
    </location>
</feature>
<evidence type="ECO:0000313" key="12">
    <source>
        <dbReference type="EMBL" id="KAK8754623.1"/>
    </source>
</evidence>
<dbReference type="Gene3D" id="3.30.160.60">
    <property type="entry name" value="Classic Zinc Finger"/>
    <property type="match status" value="5"/>
</dbReference>
<dbReference type="GO" id="GO:0000981">
    <property type="term" value="F:DNA-binding transcription factor activity, RNA polymerase II-specific"/>
    <property type="evidence" value="ECO:0007669"/>
    <property type="project" value="TreeGrafter"/>
</dbReference>
<protein>
    <recommendedName>
        <fullName evidence="11">C2H2-type domain-containing protein</fullName>
    </recommendedName>
</protein>
<accession>A0AAW0YRY6</accession>
<dbReference type="PROSITE" id="PS00028">
    <property type="entry name" value="ZINC_FINGER_C2H2_1"/>
    <property type="match status" value="5"/>
</dbReference>
<comment type="caution">
    <text evidence="12">The sequence shown here is derived from an EMBL/GenBank/DDBJ whole genome shotgun (WGS) entry which is preliminary data.</text>
</comment>
<feature type="domain" description="C2H2-type" evidence="11">
    <location>
        <begin position="912"/>
        <end position="939"/>
    </location>
</feature>
<keyword evidence="10" id="KW-0472">Membrane</keyword>
<name>A0AAW0YRY6_CHEQU</name>
<keyword evidence="1" id="KW-0479">Metal-binding</keyword>
<sequence length="1207" mass="135517">SRHLCKQYGDNPLRIFFFLLLFYPSLCLCLALMAEKWDDSANDSPEVVYEGFSSASTHPQRMINTAGSSFVATDGSEDGPLGRSAASFMHTTSIIENQGEGSHHEEIERNRLCFVCCNPVSDKNFESVKASMNHSHAPLLVLLTDVLGYKLEDGRLHSQVVCKACYHLLDIIDELQQTLTESKTDVRTKFLETIQKLKLKYPRTDKMLKPRCLRCIQMSQTTARKRGRGRSWKGRSDDIGRGKGRSRGKGRAIARPEDGHVSSDNDADGQGVSGQEVIKDVLPSKSHQPCSYHDDIELNNISKTRVTSGSCQSGMDSNLCNDSCVGILKAQKLIPNRKEEQVKQVNGEPLDSPDSVDSVYSQILPYSPKNITQYKSTEATDVCENHLDLLCTDCSHLQFYECCHCNERNSEVIYQYCETCFVCYGTFIPWGYNINVEFIGERCYIWDLKVQNHLNQGKMHLVSQSSKYAKSTLRSGKISGISEIKSENNAKENDQTSCKTVSTQESQNFNIDNNNMAHVLPTFEDTSTNEVVLTRVKEETCSDSTDENISTGDVLNGIVGVEEIVNEQNKKGRICVKRSMLEEKESSENIDNGNSLFKSKNVCDMVESEKIFDSDIEVNVNTSLPKNSFLSLSSASSALSGMPDVSNTLSDTNSIVCSTRKDVVQTDLENSYIVVNETLLLGQDSNESSPKDFVSNCIYYKESEDFKPINSDTEVPETLKGTKMLSESLKVGSRHQRLQESSDESSATRDRKTLADLFAGISNHPSLGKRTRKLSEKAREIIAVDLDTLAIDKKSKKNIRITKNVYKVNFGDAKSINKINAHDCKFICEYCGKKFISAGGFRYHVDSHEVDKPKLYSCNFCIYRTRRQADLRKHSVIHTGERHYKCEICGQEFTVNSSYKRHQRIHSGEKPYKCTTCGRDFRNSGTLKQHMVKHTGAKNFVCEICGNSFSLRHHYTTHRKLHSGEMPFKCIYCGTAFRNHGALRLHRKKNHPKEEANRLKQLKLKRTIVREEVVVRASPKVIHNSLDVLEQAMAATVDPLNYEYVNSYTQTLPDLGEESVSVISEIITEKHSKKDSVVLAITHLEEGRISVNKSDSKSCINSEESATELHERNAALVTVGDCKEPKMHQSIKVLPGSFCSEENVDDPQEFMVLKRDEQSVEAGKPNSIEVVNNSRSGASQMYIMLSDAQAQDSHLYIVVENNAQAPT</sequence>
<feature type="compositionally biased region" description="Basic residues" evidence="9">
    <location>
        <begin position="223"/>
        <end position="233"/>
    </location>
</feature>
<feature type="region of interest" description="Disordered" evidence="9">
    <location>
        <begin position="730"/>
        <end position="749"/>
    </location>
</feature>
<feature type="transmembrane region" description="Helical" evidence="10">
    <location>
        <begin position="12"/>
        <end position="34"/>
    </location>
</feature>
<feature type="domain" description="C2H2-type" evidence="11">
    <location>
        <begin position="884"/>
        <end position="911"/>
    </location>
</feature>
<dbReference type="SMART" id="SM00355">
    <property type="entry name" value="ZnF_C2H2"/>
    <property type="match status" value="6"/>
</dbReference>
<keyword evidence="10" id="KW-1133">Transmembrane helix</keyword>
<dbReference type="GO" id="GO:0008270">
    <property type="term" value="F:zinc ion binding"/>
    <property type="evidence" value="ECO:0007669"/>
    <property type="project" value="UniProtKB-KW"/>
</dbReference>
<evidence type="ECO:0000256" key="8">
    <source>
        <dbReference type="PROSITE-ProRule" id="PRU00042"/>
    </source>
</evidence>
<keyword evidence="5" id="KW-0805">Transcription regulation</keyword>
<evidence type="ECO:0000256" key="5">
    <source>
        <dbReference type="ARBA" id="ARBA00023015"/>
    </source>
</evidence>
<evidence type="ECO:0000256" key="9">
    <source>
        <dbReference type="SAM" id="MobiDB-lite"/>
    </source>
</evidence>
<feature type="domain" description="C2H2-type" evidence="11">
    <location>
        <begin position="968"/>
        <end position="996"/>
    </location>
</feature>
<dbReference type="PROSITE" id="PS50157">
    <property type="entry name" value="ZINC_FINGER_C2H2_2"/>
    <property type="match status" value="6"/>
</dbReference>
<dbReference type="AlphaFoldDB" id="A0AAW0YRY6"/>
<keyword evidence="4" id="KW-0862">Zinc</keyword>
<evidence type="ECO:0000256" key="1">
    <source>
        <dbReference type="ARBA" id="ARBA00022723"/>
    </source>
</evidence>
<feature type="domain" description="C2H2-type" evidence="11">
    <location>
        <begin position="826"/>
        <end position="853"/>
    </location>
</feature>
<dbReference type="InterPro" id="IPR013087">
    <property type="entry name" value="Znf_C2H2_type"/>
</dbReference>
<feature type="domain" description="C2H2-type" evidence="11">
    <location>
        <begin position="856"/>
        <end position="883"/>
    </location>
</feature>
<reference evidence="12 13" key="1">
    <citation type="journal article" date="2024" name="BMC Genomics">
        <title>Genome assembly of redclaw crayfish (Cherax quadricarinatus) provides insights into its immune adaptation and hypoxia tolerance.</title>
        <authorList>
            <person name="Liu Z."/>
            <person name="Zheng J."/>
            <person name="Li H."/>
            <person name="Fang K."/>
            <person name="Wang S."/>
            <person name="He J."/>
            <person name="Zhou D."/>
            <person name="Weng S."/>
            <person name="Chi M."/>
            <person name="Gu Z."/>
            <person name="He J."/>
            <person name="Li F."/>
            <person name="Wang M."/>
        </authorList>
    </citation>
    <scope>NUCLEOTIDE SEQUENCE [LARGE SCALE GENOMIC DNA]</scope>
    <source>
        <strain evidence="12">ZL_2023a</strain>
    </source>
</reference>
<keyword evidence="6" id="KW-0804">Transcription</keyword>
<dbReference type="Proteomes" id="UP001445076">
    <property type="component" value="Unassembled WGS sequence"/>
</dbReference>
<evidence type="ECO:0000256" key="10">
    <source>
        <dbReference type="SAM" id="Phobius"/>
    </source>
</evidence>
<feature type="compositionally biased region" description="Basic and acidic residues" evidence="9">
    <location>
        <begin position="254"/>
        <end position="263"/>
    </location>
</feature>
<evidence type="ECO:0000256" key="3">
    <source>
        <dbReference type="ARBA" id="ARBA00022771"/>
    </source>
</evidence>
<dbReference type="PANTHER" id="PTHR23235:SF142">
    <property type="entry name" value="ZINC FINGER PROTEIN 384"/>
    <property type="match status" value="1"/>
</dbReference>
<dbReference type="GO" id="GO:0000978">
    <property type="term" value="F:RNA polymerase II cis-regulatory region sequence-specific DNA binding"/>
    <property type="evidence" value="ECO:0007669"/>
    <property type="project" value="TreeGrafter"/>
</dbReference>
<dbReference type="SUPFAM" id="SSF57667">
    <property type="entry name" value="beta-beta-alpha zinc fingers"/>
    <property type="match status" value="3"/>
</dbReference>
<dbReference type="FunFam" id="3.30.160.60:FF:000621">
    <property type="entry name" value="FLT3-interacting zinc finger 1"/>
    <property type="match status" value="1"/>
</dbReference>
<dbReference type="InterPro" id="IPR036236">
    <property type="entry name" value="Znf_C2H2_sf"/>
</dbReference>
<keyword evidence="13" id="KW-1185">Reference proteome</keyword>
<feature type="compositionally biased region" description="Basic residues" evidence="9">
    <location>
        <begin position="242"/>
        <end position="252"/>
    </location>
</feature>
<evidence type="ECO:0000259" key="11">
    <source>
        <dbReference type="PROSITE" id="PS50157"/>
    </source>
</evidence>
<feature type="non-terminal residue" evidence="12">
    <location>
        <position position="1"/>
    </location>
</feature>
<proteinExistence type="predicted"/>
<evidence type="ECO:0000256" key="7">
    <source>
        <dbReference type="ARBA" id="ARBA00023242"/>
    </source>
</evidence>
<dbReference type="EMBL" id="JARKIK010000001">
    <property type="protein sequence ID" value="KAK8754623.1"/>
    <property type="molecule type" value="Genomic_DNA"/>
</dbReference>
<keyword evidence="10" id="KW-0812">Transmembrane</keyword>